<dbReference type="PROSITE" id="PS51093">
    <property type="entry name" value="PTS_EIIA_TYPE_1"/>
    <property type="match status" value="1"/>
</dbReference>
<dbReference type="SUPFAM" id="SSF51261">
    <property type="entry name" value="Duplicated hybrid motif"/>
    <property type="match status" value="1"/>
</dbReference>
<dbReference type="AlphaFoldDB" id="A0A1I3TNM4"/>
<dbReference type="GO" id="GO:0016301">
    <property type="term" value="F:kinase activity"/>
    <property type="evidence" value="ECO:0007669"/>
    <property type="project" value="UniProtKB-KW"/>
</dbReference>
<evidence type="ECO:0000256" key="2">
    <source>
        <dbReference type="ARBA" id="ARBA00022448"/>
    </source>
</evidence>
<proteinExistence type="predicted"/>
<gene>
    <name evidence="8" type="ORF">SAMN05421852_11829</name>
</gene>
<dbReference type="PANTHER" id="PTHR45008:SF1">
    <property type="entry name" value="PTS SYSTEM GLUCOSE-SPECIFIC EIIA COMPONENT"/>
    <property type="match status" value="1"/>
</dbReference>
<dbReference type="PANTHER" id="PTHR45008">
    <property type="entry name" value="PTS SYSTEM GLUCOSE-SPECIFIC EIIA COMPONENT"/>
    <property type="match status" value="1"/>
</dbReference>
<keyword evidence="4" id="KW-0808">Transferase</keyword>
<dbReference type="OrthoDB" id="92465at2"/>
<reference evidence="8 9" key="1">
    <citation type="submission" date="2016-10" db="EMBL/GenBank/DDBJ databases">
        <authorList>
            <person name="de Groot N.N."/>
        </authorList>
    </citation>
    <scope>NUCLEOTIDE SEQUENCE [LARGE SCALE GENOMIC DNA]</scope>
    <source>
        <strain evidence="8 9">DSM 44778</strain>
    </source>
</reference>
<evidence type="ECO:0000256" key="4">
    <source>
        <dbReference type="ARBA" id="ARBA00022679"/>
    </source>
</evidence>
<dbReference type="EMBL" id="FORR01000018">
    <property type="protein sequence ID" value="SFJ71221.1"/>
    <property type="molecule type" value="Genomic_DNA"/>
</dbReference>
<organism evidence="8 9">
    <name type="scientific">Thermoflavimicrobium dichotomicum</name>
    <dbReference type="NCBI Taxonomy" id="46223"/>
    <lineage>
        <taxon>Bacteria</taxon>
        <taxon>Bacillati</taxon>
        <taxon>Bacillota</taxon>
        <taxon>Bacilli</taxon>
        <taxon>Bacillales</taxon>
        <taxon>Thermoactinomycetaceae</taxon>
        <taxon>Thermoflavimicrobium</taxon>
    </lineage>
</organism>
<dbReference type="FunFam" id="2.70.70.10:FF:000001">
    <property type="entry name" value="PTS system glucose-specific IIA component"/>
    <property type="match status" value="1"/>
</dbReference>
<evidence type="ECO:0000313" key="9">
    <source>
        <dbReference type="Proteomes" id="UP000199545"/>
    </source>
</evidence>
<keyword evidence="5" id="KW-0598">Phosphotransferase system</keyword>
<evidence type="ECO:0000256" key="6">
    <source>
        <dbReference type="ARBA" id="ARBA00022777"/>
    </source>
</evidence>
<evidence type="ECO:0000256" key="1">
    <source>
        <dbReference type="ARBA" id="ARBA00004496"/>
    </source>
</evidence>
<dbReference type="Gene3D" id="2.70.70.10">
    <property type="entry name" value="Glucose Permease (Domain IIA)"/>
    <property type="match status" value="1"/>
</dbReference>
<keyword evidence="9" id="KW-1185">Reference proteome</keyword>
<dbReference type="Pfam" id="PF00358">
    <property type="entry name" value="PTS_EIIA_1"/>
    <property type="match status" value="1"/>
</dbReference>
<dbReference type="NCBIfam" id="TIGR00830">
    <property type="entry name" value="PTBA"/>
    <property type="match status" value="1"/>
</dbReference>
<feature type="domain" description="PTS EIIA type-1" evidence="7">
    <location>
        <begin position="29"/>
        <end position="133"/>
    </location>
</feature>
<dbReference type="STRING" id="46223.SAMN05421852_11829"/>
<dbReference type="InterPro" id="IPR050890">
    <property type="entry name" value="PTS_EIIA_component"/>
</dbReference>
<dbReference type="GO" id="GO:0005737">
    <property type="term" value="C:cytoplasm"/>
    <property type="evidence" value="ECO:0007669"/>
    <property type="project" value="UniProtKB-SubCell"/>
</dbReference>
<dbReference type="InterPro" id="IPR001127">
    <property type="entry name" value="PTS_EIIA_1_perm"/>
</dbReference>
<accession>A0A1I3TNM4</accession>
<evidence type="ECO:0000256" key="5">
    <source>
        <dbReference type="ARBA" id="ARBA00022683"/>
    </source>
</evidence>
<sequence length="161" mass="17662">MTGRKQEDKWITLVAPVTGKVISLDEVGDMVFSRRMVGDGIAIIPAEGKAVAPMDGVISHLFDTHHAVCIQNPNGLRVLIHIGLDTVKLYGEGFKSRVRVSEQVKKSELLIEFDLDVIEESGCSIVTPMVINNMELVEDLQVLAQGDVQAGHHPVLKVRLK</sequence>
<keyword evidence="2" id="KW-0813">Transport</keyword>
<dbReference type="InterPro" id="IPR011055">
    <property type="entry name" value="Dup_hybrid_motif"/>
</dbReference>
<evidence type="ECO:0000313" key="8">
    <source>
        <dbReference type="EMBL" id="SFJ71221.1"/>
    </source>
</evidence>
<dbReference type="RefSeq" id="WP_093231176.1">
    <property type="nucleotide sequence ID" value="NZ_FORR01000018.1"/>
</dbReference>
<keyword evidence="3" id="KW-0762">Sugar transport</keyword>
<evidence type="ECO:0000256" key="3">
    <source>
        <dbReference type="ARBA" id="ARBA00022597"/>
    </source>
</evidence>
<evidence type="ECO:0000259" key="7">
    <source>
        <dbReference type="PROSITE" id="PS51093"/>
    </source>
</evidence>
<keyword evidence="6" id="KW-0418">Kinase</keyword>
<dbReference type="GO" id="GO:0009401">
    <property type="term" value="P:phosphoenolpyruvate-dependent sugar phosphotransferase system"/>
    <property type="evidence" value="ECO:0007669"/>
    <property type="project" value="UniProtKB-KW"/>
</dbReference>
<name>A0A1I3TNM4_9BACL</name>
<dbReference type="Proteomes" id="UP000199545">
    <property type="component" value="Unassembled WGS sequence"/>
</dbReference>
<dbReference type="PROSITE" id="PS00371">
    <property type="entry name" value="PTS_EIIA_TYPE_1_HIS"/>
    <property type="match status" value="1"/>
</dbReference>
<comment type="subcellular location">
    <subcellularLocation>
        <location evidence="1">Cytoplasm</location>
    </subcellularLocation>
</comment>
<protein>
    <submittedName>
        <fullName evidence="8">PTS system, glucose-specific IIA component</fullName>
    </submittedName>
</protein>